<dbReference type="Proteomes" id="UP000191901">
    <property type="component" value="Chromosome"/>
</dbReference>
<dbReference type="KEGG" id="hhg:XM38_027710"/>
<dbReference type="EMBL" id="CP021983">
    <property type="protein sequence ID" value="ASC71817.1"/>
    <property type="molecule type" value="Genomic_DNA"/>
</dbReference>
<keyword evidence="2" id="KW-1185">Reference proteome</keyword>
<reference evidence="1 2" key="1">
    <citation type="journal article" date="2016" name="Biochim. Biophys. Acta">
        <title>Characterization of red-shifted phycobilisomes isolated from the chlorophyll f-containing cyanobacterium Halomicronema hongdechloris.</title>
        <authorList>
            <person name="Li Y."/>
            <person name="Lin Y."/>
            <person name="Garvey C.J."/>
            <person name="Birch D."/>
            <person name="Corkery R.W."/>
            <person name="Loughlin P.C."/>
            <person name="Scheer H."/>
            <person name="Willows R.D."/>
            <person name="Chen M."/>
        </authorList>
    </citation>
    <scope>NUCLEOTIDE SEQUENCE [LARGE SCALE GENOMIC DNA]</scope>
    <source>
        <strain evidence="1 2">C2206</strain>
    </source>
</reference>
<gene>
    <name evidence="1" type="ORF">XM38_027710</name>
</gene>
<evidence type="ECO:0000313" key="1">
    <source>
        <dbReference type="EMBL" id="ASC71817.1"/>
    </source>
</evidence>
<dbReference type="AlphaFoldDB" id="A0A1Z3HNS7"/>
<accession>A0A1Z3HNS7</accession>
<proteinExistence type="predicted"/>
<organism evidence="1 2">
    <name type="scientific">Halomicronema hongdechloris C2206</name>
    <dbReference type="NCBI Taxonomy" id="1641165"/>
    <lineage>
        <taxon>Bacteria</taxon>
        <taxon>Bacillati</taxon>
        <taxon>Cyanobacteriota</taxon>
        <taxon>Cyanophyceae</taxon>
        <taxon>Nodosilineales</taxon>
        <taxon>Nodosilineaceae</taxon>
        <taxon>Halomicronema</taxon>
    </lineage>
</organism>
<evidence type="ECO:0000313" key="2">
    <source>
        <dbReference type="Proteomes" id="UP000191901"/>
    </source>
</evidence>
<sequence>MTYELPISHSCRLHQQLVVVLDMLPGRAAPTVVYQGRLTTTDDADTIAVNFLEHGFGDGRWIARIDPEGLVPVEEFGEESLVGDDDGASRCDRF</sequence>
<protein>
    <submittedName>
        <fullName evidence="1">Uncharacterized protein</fullName>
    </submittedName>
</protein>
<name>A0A1Z3HNS7_9CYAN</name>